<sequence>MNQKQGAAVYVYYHPHGQQYPPNPSRPQGGQYSGAKQPQVNYVQQQPVKKSGSGAGNDNCACLLFCCCLELLV</sequence>
<organism evidence="2 4">
    <name type="scientific">Smittium culicis</name>
    <dbReference type="NCBI Taxonomy" id="133412"/>
    <lineage>
        <taxon>Eukaryota</taxon>
        <taxon>Fungi</taxon>
        <taxon>Fungi incertae sedis</taxon>
        <taxon>Zoopagomycota</taxon>
        <taxon>Kickxellomycotina</taxon>
        <taxon>Harpellomycetes</taxon>
        <taxon>Harpellales</taxon>
        <taxon>Legeriomycetaceae</taxon>
        <taxon>Smittium</taxon>
    </lineage>
</organism>
<accession>A0A1R1XZQ9</accession>
<feature type="region of interest" description="Disordered" evidence="1">
    <location>
        <begin position="15"/>
        <end position="37"/>
    </location>
</feature>
<evidence type="ECO:0000256" key="1">
    <source>
        <dbReference type="SAM" id="MobiDB-lite"/>
    </source>
</evidence>
<dbReference type="EMBL" id="LSSN01001346">
    <property type="protein sequence ID" value="OMJ20006.1"/>
    <property type="molecule type" value="Genomic_DNA"/>
</dbReference>
<name>A0A1R1XZQ9_9FUNG</name>
<comment type="caution">
    <text evidence="2">The sequence shown here is derived from an EMBL/GenBank/DDBJ whole genome shotgun (WGS) entry which is preliminary data.</text>
</comment>
<dbReference type="EMBL" id="LSSN01001146">
    <property type="protein sequence ID" value="OMJ20840.1"/>
    <property type="molecule type" value="Genomic_DNA"/>
</dbReference>
<reference evidence="2 4" key="1">
    <citation type="submission" date="2017-01" db="EMBL/GenBank/DDBJ databases">
        <authorList>
            <person name="Mah S.A."/>
            <person name="Swanson W.J."/>
            <person name="Moy G.W."/>
            <person name="Vacquier V.D."/>
        </authorList>
    </citation>
    <scope>NUCLEOTIDE SEQUENCE [LARGE SCALE GENOMIC DNA]</scope>
    <source>
        <strain evidence="2 4">GSMNP</strain>
    </source>
</reference>
<dbReference type="AlphaFoldDB" id="A0A1R1XZQ9"/>
<keyword evidence="4" id="KW-1185">Reference proteome</keyword>
<gene>
    <name evidence="3" type="ORF">AYI70_g3843</name>
    <name evidence="2" type="ORF">AYI70_g4359</name>
</gene>
<protein>
    <submittedName>
        <fullName evidence="2">Uncharacterized protein</fullName>
    </submittedName>
</protein>
<proteinExistence type="predicted"/>
<evidence type="ECO:0000313" key="4">
    <source>
        <dbReference type="Proteomes" id="UP000187283"/>
    </source>
</evidence>
<evidence type="ECO:0000313" key="3">
    <source>
        <dbReference type="EMBL" id="OMJ20840.1"/>
    </source>
</evidence>
<evidence type="ECO:0000313" key="2">
    <source>
        <dbReference type="EMBL" id="OMJ20006.1"/>
    </source>
</evidence>
<dbReference type="Proteomes" id="UP000187283">
    <property type="component" value="Unassembled WGS sequence"/>
</dbReference>